<feature type="non-terminal residue" evidence="1">
    <location>
        <position position="50"/>
    </location>
</feature>
<protein>
    <submittedName>
        <fullName evidence="1">Uncharacterized protein</fullName>
    </submittedName>
</protein>
<evidence type="ECO:0000313" key="1">
    <source>
        <dbReference type="EMBL" id="GAI70181.1"/>
    </source>
</evidence>
<proteinExistence type="predicted"/>
<dbReference type="EMBL" id="BARV01045575">
    <property type="protein sequence ID" value="GAI70181.1"/>
    <property type="molecule type" value="Genomic_DNA"/>
</dbReference>
<comment type="caution">
    <text evidence="1">The sequence shown here is derived from an EMBL/GenBank/DDBJ whole genome shotgun (WGS) entry which is preliminary data.</text>
</comment>
<accession>X1RT95</accession>
<reference evidence="1" key="1">
    <citation type="journal article" date="2014" name="Front. Microbiol.">
        <title>High frequency of phylogenetically diverse reductive dehalogenase-homologous genes in deep subseafloor sedimentary metagenomes.</title>
        <authorList>
            <person name="Kawai M."/>
            <person name="Futagami T."/>
            <person name="Toyoda A."/>
            <person name="Takaki Y."/>
            <person name="Nishi S."/>
            <person name="Hori S."/>
            <person name="Arai W."/>
            <person name="Tsubouchi T."/>
            <person name="Morono Y."/>
            <person name="Uchiyama I."/>
            <person name="Ito T."/>
            <person name="Fujiyama A."/>
            <person name="Inagaki F."/>
            <person name="Takami H."/>
        </authorList>
    </citation>
    <scope>NUCLEOTIDE SEQUENCE</scope>
    <source>
        <strain evidence="1">Expedition CK06-06</strain>
    </source>
</reference>
<sequence length="50" mass="5241">LLPIGEAPSKTVLPLKAVIRGRIKALATPLGVKTTGRDRLGTEARFLASS</sequence>
<feature type="non-terminal residue" evidence="1">
    <location>
        <position position="1"/>
    </location>
</feature>
<name>X1RT95_9ZZZZ</name>
<organism evidence="1">
    <name type="scientific">marine sediment metagenome</name>
    <dbReference type="NCBI Taxonomy" id="412755"/>
    <lineage>
        <taxon>unclassified sequences</taxon>
        <taxon>metagenomes</taxon>
        <taxon>ecological metagenomes</taxon>
    </lineage>
</organism>
<gene>
    <name evidence="1" type="ORF">S06H3_66669</name>
</gene>
<dbReference type="AlphaFoldDB" id="X1RT95"/>